<dbReference type="Proteomes" id="UP000273270">
    <property type="component" value="Chromosome"/>
</dbReference>
<feature type="signal peptide" evidence="1">
    <location>
        <begin position="1"/>
        <end position="21"/>
    </location>
</feature>
<evidence type="ECO:0000313" key="2">
    <source>
        <dbReference type="EMBL" id="AZA50651.1"/>
    </source>
</evidence>
<dbReference type="AlphaFoldDB" id="A0A3G6M4Q4"/>
<name>A0A3G6M4Q4_CHRCU</name>
<dbReference type="KEGG" id="ccau:EG346_21825"/>
<protein>
    <recommendedName>
        <fullName evidence="4">Phage Tail Collar Domain</fullName>
    </recommendedName>
</protein>
<keyword evidence="1" id="KW-0732">Signal</keyword>
<proteinExistence type="predicted"/>
<evidence type="ECO:0008006" key="4">
    <source>
        <dbReference type="Google" id="ProtNLM"/>
    </source>
</evidence>
<reference evidence="3" key="1">
    <citation type="submission" date="2018-11" db="EMBL/GenBank/DDBJ databases">
        <title>Proposal to divide the Flavobacteriaceae and reorganize its genera based on Amino Acid Identity values calculated from whole genome sequences.</title>
        <authorList>
            <person name="Nicholson A.C."/>
            <person name="Gulvik C.A."/>
            <person name="Whitney A.M."/>
            <person name="Humrighouse B.W."/>
            <person name="Bell M."/>
            <person name="Holmes B."/>
            <person name="Steigerwalt A.G."/>
            <person name="Villarma A."/>
            <person name="Sheth M."/>
            <person name="Batra D."/>
            <person name="Pryor J."/>
            <person name="Bernardet J.-F."/>
            <person name="Hugo C."/>
            <person name="Kampfer P."/>
            <person name="Newman J."/>
            <person name="McQuiston J.R."/>
        </authorList>
    </citation>
    <scope>NUCLEOTIDE SEQUENCE [LARGE SCALE GENOMIC DNA]</scope>
    <source>
        <strain evidence="3">G0188</strain>
    </source>
</reference>
<evidence type="ECO:0000313" key="3">
    <source>
        <dbReference type="Proteomes" id="UP000273270"/>
    </source>
</evidence>
<accession>A0A3G6M4Q4</accession>
<sequence>MMKKKLLLTGFFITFSLVVKSQVGINTANPQGIFSVDGLKNNPSTGTPTITQAKDDLVMTSNGNLGLGLTAPGTTLDVNGAITNRETALIVAGNTVTIPSNVSLIRLTGAATAAVAITAPAAPNAGQRLIVYNNTTGGFGATLDGITVPNGKALEFVFSNSYWRSTDGGGASGASPINIYNADGTLTGNRAVTQGANNLAFTGTQTNAFSVDGNTFSVDAANDRVGIGTTTPSSKLHVEGSQLLNAAVTTAQTKNALDINIGEDGYSYGNRAENFGINMKSSSSSSTGPISRINFGDVSTSSTTGNRYLSFSVGRTSNELMYLTDANSGRVGIGTVSPTNKLVVKGANAQPSALGIEDTNATLRVDGSTSHALDFGTYTNAPFGSYISSQNKTSATGLPLVLNPVGGNVGIATASPGTTLDVNGAITNRETVLSVSGNAVAIPPNVSQVRITGAATANVSISAPVAPNAGQRLIVYNNTTGGFGTTLDGVTVPNGNVLEYVFSNSYWRSTDGGTAGAVPQNIGDVKPSFSNSDHNGWVKLDGRPLGNLTITQRGAANSIGFSSYLPNASNSYLVQNNTALGSISSNNNRTISRGQLPDFQLSGATSSVAPSIRYDIIYNNGKPSDNVQSRTFLAGKIGTGWREENNRNTNVLAQDQHNHTFTTNSVNGGVAQQSINIQPQSLSVNMFVYLGK</sequence>
<organism evidence="2 3">
    <name type="scientific">Chryseobacterium carnipullorum</name>
    <dbReference type="NCBI Taxonomy" id="1124835"/>
    <lineage>
        <taxon>Bacteria</taxon>
        <taxon>Pseudomonadati</taxon>
        <taxon>Bacteroidota</taxon>
        <taxon>Flavobacteriia</taxon>
        <taxon>Flavobacteriales</taxon>
        <taxon>Weeksellaceae</taxon>
        <taxon>Chryseobacterium group</taxon>
        <taxon>Chryseobacterium</taxon>
    </lineage>
</organism>
<evidence type="ECO:0000256" key="1">
    <source>
        <dbReference type="SAM" id="SignalP"/>
    </source>
</evidence>
<keyword evidence="3" id="KW-1185">Reference proteome</keyword>
<feature type="chain" id="PRO_5018147097" description="Phage Tail Collar Domain" evidence="1">
    <location>
        <begin position="22"/>
        <end position="692"/>
    </location>
</feature>
<gene>
    <name evidence="2" type="ORF">EG346_21825</name>
</gene>
<dbReference type="EMBL" id="CP033920">
    <property type="protein sequence ID" value="AZA50651.1"/>
    <property type="molecule type" value="Genomic_DNA"/>
</dbReference>